<feature type="transmembrane region" description="Helical" evidence="7">
    <location>
        <begin position="36"/>
        <end position="56"/>
    </location>
</feature>
<evidence type="ECO:0000256" key="6">
    <source>
        <dbReference type="SAM" id="MobiDB-lite"/>
    </source>
</evidence>
<reference evidence="9 10" key="1">
    <citation type="submission" date="2019-05" db="EMBL/GenBank/DDBJ databases">
        <title>Georgenia *** sp. nov., and Georgenia *** sp. nov., isolated from the intestinal contents of plateau pika (Ochotona curzoniae) in the Qinghai-Tibet plateau of China.</title>
        <authorList>
            <person name="Tian Z."/>
        </authorList>
    </citation>
    <scope>NUCLEOTIDE SEQUENCE [LARGE SCALE GENOMIC DNA]</scope>
    <source>
        <strain evidence="9 10">Z443</strain>
    </source>
</reference>
<evidence type="ECO:0000256" key="2">
    <source>
        <dbReference type="ARBA" id="ARBA00022475"/>
    </source>
</evidence>
<dbReference type="RefSeq" id="WP_139930226.1">
    <property type="nucleotide sequence ID" value="NZ_CP040915.1"/>
</dbReference>
<dbReference type="KEGG" id="gyu:FE374_16265"/>
<evidence type="ECO:0000256" key="4">
    <source>
        <dbReference type="ARBA" id="ARBA00022989"/>
    </source>
</evidence>
<evidence type="ECO:0000313" key="10">
    <source>
        <dbReference type="Proteomes" id="UP000314616"/>
    </source>
</evidence>
<dbReference type="Pfam" id="PF13396">
    <property type="entry name" value="PLDc_N"/>
    <property type="match status" value="1"/>
</dbReference>
<protein>
    <submittedName>
        <fullName evidence="9">PLDc_N domain-containing protein</fullName>
    </submittedName>
</protein>
<keyword evidence="5 7" id="KW-0472">Membrane</keyword>
<evidence type="ECO:0000259" key="8">
    <source>
        <dbReference type="Pfam" id="PF13396"/>
    </source>
</evidence>
<gene>
    <name evidence="9" type="ORF">FE374_16265</name>
</gene>
<keyword evidence="3 7" id="KW-0812">Transmembrane</keyword>
<evidence type="ECO:0000256" key="7">
    <source>
        <dbReference type="SAM" id="Phobius"/>
    </source>
</evidence>
<dbReference type="AlphaFoldDB" id="A0A5B8C731"/>
<dbReference type="InterPro" id="IPR027379">
    <property type="entry name" value="CLS_N"/>
</dbReference>
<evidence type="ECO:0000313" key="9">
    <source>
        <dbReference type="EMBL" id="QDC25967.1"/>
    </source>
</evidence>
<sequence>MGRLFPVILLVAVIVYALIDCVRTPGDRMPAGIPKFLWLVLIVVFPGLGALAWIVISRIALAEASRQAGTRPQPGLWSAEPTRRTPWRSGPVAPDDDPEFLARLEAEQRRAERERRARGRAEGPPEGTKNDDAPDESPGGSAEGSSSDDGDVTPGTPRHP</sequence>
<evidence type="ECO:0000256" key="3">
    <source>
        <dbReference type="ARBA" id="ARBA00022692"/>
    </source>
</evidence>
<name>A0A5B8C731_9MICO</name>
<proteinExistence type="predicted"/>
<keyword evidence="4 7" id="KW-1133">Transmembrane helix</keyword>
<accession>A0A5B8C731</accession>
<dbReference type="OrthoDB" id="3298527at2"/>
<feature type="region of interest" description="Disordered" evidence="6">
    <location>
        <begin position="65"/>
        <end position="160"/>
    </location>
</feature>
<organism evidence="9 10">
    <name type="scientific">Georgenia yuyongxinii</name>
    <dbReference type="NCBI Taxonomy" id="2589797"/>
    <lineage>
        <taxon>Bacteria</taxon>
        <taxon>Bacillati</taxon>
        <taxon>Actinomycetota</taxon>
        <taxon>Actinomycetes</taxon>
        <taxon>Micrococcales</taxon>
        <taxon>Bogoriellaceae</taxon>
        <taxon>Georgenia</taxon>
    </lineage>
</organism>
<keyword evidence="2" id="KW-1003">Cell membrane</keyword>
<dbReference type="Proteomes" id="UP000314616">
    <property type="component" value="Chromosome"/>
</dbReference>
<feature type="compositionally biased region" description="Basic and acidic residues" evidence="6">
    <location>
        <begin position="100"/>
        <end position="132"/>
    </location>
</feature>
<comment type="subcellular location">
    <subcellularLocation>
        <location evidence="1">Cell membrane</location>
        <topology evidence="1">Multi-pass membrane protein</topology>
    </subcellularLocation>
</comment>
<evidence type="ECO:0000256" key="1">
    <source>
        <dbReference type="ARBA" id="ARBA00004651"/>
    </source>
</evidence>
<feature type="compositionally biased region" description="Low complexity" evidence="6">
    <location>
        <begin position="136"/>
        <end position="145"/>
    </location>
</feature>
<dbReference type="GO" id="GO:0005886">
    <property type="term" value="C:plasma membrane"/>
    <property type="evidence" value="ECO:0007669"/>
    <property type="project" value="UniProtKB-SubCell"/>
</dbReference>
<dbReference type="EMBL" id="CP040915">
    <property type="protein sequence ID" value="QDC25967.1"/>
    <property type="molecule type" value="Genomic_DNA"/>
</dbReference>
<feature type="domain" description="Cardiolipin synthase N-terminal" evidence="8">
    <location>
        <begin position="13"/>
        <end position="58"/>
    </location>
</feature>
<evidence type="ECO:0000256" key="5">
    <source>
        <dbReference type="ARBA" id="ARBA00023136"/>
    </source>
</evidence>